<evidence type="ECO:0000256" key="1">
    <source>
        <dbReference type="SAM" id="MobiDB-lite"/>
    </source>
</evidence>
<accession>A0A315YRE0</accession>
<feature type="compositionally biased region" description="Low complexity" evidence="1">
    <location>
        <begin position="110"/>
        <end position="119"/>
    </location>
</feature>
<gene>
    <name evidence="3" type="ORF">IE37_00764</name>
</gene>
<dbReference type="AlphaFoldDB" id="A0A315YRE0"/>
<dbReference type="Proteomes" id="UP000245720">
    <property type="component" value="Unassembled WGS sequence"/>
</dbReference>
<comment type="caution">
    <text evidence="3">The sequence shown here is derived from an EMBL/GenBank/DDBJ whole genome shotgun (WGS) entry which is preliminary data.</text>
</comment>
<organism evidence="3 4">
    <name type="scientific">Ruminococcus flavefaciens</name>
    <dbReference type="NCBI Taxonomy" id="1265"/>
    <lineage>
        <taxon>Bacteria</taxon>
        <taxon>Bacillati</taxon>
        <taxon>Bacillota</taxon>
        <taxon>Clostridia</taxon>
        <taxon>Eubacteriales</taxon>
        <taxon>Oscillospiraceae</taxon>
        <taxon>Ruminococcus</taxon>
    </lineage>
</organism>
<dbReference type="EMBL" id="QGDI01000002">
    <property type="protein sequence ID" value="PWJ14778.1"/>
    <property type="molecule type" value="Genomic_DNA"/>
</dbReference>
<dbReference type="RefSeq" id="WP_109725636.1">
    <property type="nucleotide sequence ID" value="NZ_QGDI01000002.1"/>
</dbReference>
<keyword evidence="2" id="KW-0472">Membrane</keyword>
<keyword evidence="2" id="KW-0812">Transmembrane</keyword>
<feature type="transmembrane region" description="Helical" evidence="2">
    <location>
        <begin position="68"/>
        <end position="89"/>
    </location>
</feature>
<proteinExistence type="predicted"/>
<reference evidence="3 4" key="1">
    <citation type="submission" date="2018-05" db="EMBL/GenBank/DDBJ databases">
        <title>The Hungate 1000. A catalogue of reference genomes from the rumen microbiome.</title>
        <authorList>
            <person name="Kelly W."/>
        </authorList>
    </citation>
    <scope>NUCLEOTIDE SEQUENCE [LARGE SCALE GENOMIC DNA]</scope>
    <source>
        <strain evidence="3 4">SAb67</strain>
    </source>
</reference>
<sequence>MKKDTDKLFGNLSDEDAERIAADYPTGDKSQRDRIFNEIERRVEGRTTSDDMDVSGVETYRPRIYMKVISAAAALVLVAGAAVGGSYLLRGRDKNLTVEPSSEVMEETTETTAAPTTEEQTTEPEVPTEEQLLELLNSRSYDDYPQLNIGYNIVSNATSTIEHGLAKRDMVTGNESMMVKFIRNPDCYKDVDAETLADWGIDPNNIEEIYSSSEMFMYKDLYICVFDNTDENLKDQYEVTDRKDSAFANPNVFASQANFYPEVILEQINTGKYEIQEISGGATFLGRDCTSAHLYCPSVKEYEKKMGRNVMTIDDGDYADEIQLDILVDNETGFILWFKDTQGDCTEEYSVDTLLFNEDAELPEDGAYIKERLSGCIPNCEETAAYDLSILDETPDSENIG</sequence>
<evidence type="ECO:0000313" key="4">
    <source>
        <dbReference type="Proteomes" id="UP000245720"/>
    </source>
</evidence>
<evidence type="ECO:0000313" key="3">
    <source>
        <dbReference type="EMBL" id="PWJ14778.1"/>
    </source>
</evidence>
<keyword evidence="2" id="KW-1133">Transmembrane helix</keyword>
<evidence type="ECO:0000256" key="2">
    <source>
        <dbReference type="SAM" id="Phobius"/>
    </source>
</evidence>
<protein>
    <submittedName>
        <fullName evidence="3">Uncharacterized protein</fullName>
    </submittedName>
</protein>
<feature type="region of interest" description="Disordered" evidence="1">
    <location>
        <begin position="99"/>
        <end position="127"/>
    </location>
</feature>
<name>A0A315YRE0_RUMFL</name>
<dbReference type="OrthoDB" id="1821854at2"/>